<gene>
    <name evidence="2" type="ORF">NCTC11343_02258</name>
</gene>
<keyword evidence="1" id="KW-1133">Transmembrane helix</keyword>
<sequence length="34" mass="3849">MVLFYVYILIAYIQCIVVFILIKSIGGVLANKDD</sequence>
<reference evidence="2 3" key="1">
    <citation type="submission" date="2018-06" db="EMBL/GenBank/DDBJ databases">
        <authorList>
            <consortium name="Pathogen Informatics"/>
            <person name="Doyle S."/>
        </authorList>
    </citation>
    <scope>NUCLEOTIDE SEQUENCE [LARGE SCALE GENOMIC DNA]</scope>
    <source>
        <strain evidence="2 3">NCTC11343</strain>
    </source>
</reference>
<evidence type="ECO:0000313" key="3">
    <source>
        <dbReference type="Proteomes" id="UP000251241"/>
    </source>
</evidence>
<protein>
    <submittedName>
        <fullName evidence="2">Uncharacterized protein</fullName>
    </submittedName>
</protein>
<evidence type="ECO:0000313" key="2">
    <source>
        <dbReference type="EMBL" id="SPZ85696.1"/>
    </source>
</evidence>
<dbReference type="EMBL" id="UAUU01000008">
    <property type="protein sequence ID" value="SPZ85696.1"/>
    <property type="molecule type" value="Genomic_DNA"/>
</dbReference>
<dbReference type="Proteomes" id="UP000251241">
    <property type="component" value="Unassembled WGS sequence"/>
</dbReference>
<accession>A0A2X2J1Z0</accession>
<evidence type="ECO:0000256" key="1">
    <source>
        <dbReference type="SAM" id="Phobius"/>
    </source>
</evidence>
<proteinExistence type="predicted"/>
<dbReference type="AlphaFoldDB" id="A0A2X2J1Z0"/>
<name>A0A2X2J1Z0_SPHMU</name>
<feature type="transmembrane region" description="Helical" evidence="1">
    <location>
        <begin position="6"/>
        <end position="30"/>
    </location>
</feature>
<keyword evidence="1" id="KW-0472">Membrane</keyword>
<keyword evidence="1" id="KW-0812">Transmembrane</keyword>
<organism evidence="2 3">
    <name type="scientific">Sphingobacterium multivorum</name>
    <dbReference type="NCBI Taxonomy" id="28454"/>
    <lineage>
        <taxon>Bacteria</taxon>
        <taxon>Pseudomonadati</taxon>
        <taxon>Bacteroidota</taxon>
        <taxon>Sphingobacteriia</taxon>
        <taxon>Sphingobacteriales</taxon>
        <taxon>Sphingobacteriaceae</taxon>
        <taxon>Sphingobacterium</taxon>
    </lineage>
</organism>